<dbReference type="EMBL" id="CABIJS010000244">
    <property type="protein sequence ID" value="VUZ47489.1"/>
    <property type="molecule type" value="Genomic_DNA"/>
</dbReference>
<name>A0A564YKL3_HYMDI</name>
<evidence type="ECO:0000256" key="1">
    <source>
        <dbReference type="SAM" id="SignalP"/>
    </source>
</evidence>
<protein>
    <submittedName>
        <fullName evidence="2">Uncharacterized protein</fullName>
    </submittedName>
</protein>
<feature type="chain" id="PRO_5022091560" evidence="1">
    <location>
        <begin position="22"/>
        <end position="75"/>
    </location>
</feature>
<keyword evidence="1" id="KW-0732">Signal</keyword>
<evidence type="ECO:0000313" key="2">
    <source>
        <dbReference type="EMBL" id="VUZ47489.1"/>
    </source>
</evidence>
<feature type="signal peptide" evidence="1">
    <location>
        <begin position="1"/>
        <end position="21"/>
    </location>
</feature>
<accession>A0A564YKL3</accession>
<reference evidence="2 3" key="1">
    <citation type="submission" date="2019-07" db="EMBL/GenBank/DDBJ databases">
        <authorList>
            <person name="Jastrzebski P J."/>
            <person name="Paukszto L."/>
            <person name="Jastrzebski P J."/>
        </authorList>
    </citation>
    <scope>NUCLEOTIDE SEQUENCE [LARGE SCALE GENOMIC DNA]</scope>
    <source>
        <strain evidence="2 3">WMS-il1</strain>
    </source>
</reference>
<sequence>MKTIFVVLSTLLVTLVLIASADEEKGHEEDKRMIYWKRSGLENLEDEDLDFTPYPLRFRNRFARPAYLRKRMIYW</sequence>
<keyword evidence="3" id="KW-1185">Reference proteome</keyword>
<evidence type="ECO:0000313" key="3">
    <source>
        <dbReference type="Proteomes" id="UP000321570"/>
    </source>
</evidence>
<gene>
    <name evidence="2" type="ORF">WMSIL1_LOCUS7105</name>
</gene>
<dbReference type="Proteomes" id="UP000321570">
    <property type="component" value="Unassembled WGS sequence"/>
</dbReference>
<organism evidence="2 3">
    <name type="scientific">Hymenolepis diminuta</name>
    <name type="common">Rat tapeworm</name>
    <dbReference type="NCBI Taxonomy" id="6216"/>
    <lineage>
        <taxon>Eukaryota</taxon>
        <taxon>Metazoa</taxon>
        <taxon>Spiralia</taxon>
        <taxon>Lophotrochozoa</taxon>
        <taxon>Platyhelminthes</taxon>
        <taxon>Cestoda</taxon>
        <taxon>Eucestoda</taxon>
        <taxon>Cyclophyllidea</taxon>
        <taxon>Hymenolepididae</taxon>
        <taxon>Hymenolepis</taxon>
    </lineage>
</organism>
<proteinExistence type="predicted"/>
<dbReference type="AlphaFoldDB" id="A0A564YKL3"/>